<feature type="non-terminal residue" evidence="1">
    <location>
        <position position="1"/>
    </location>
</feature>
<gene>
    <name evidence="1" type="ORF">S12H4_24223</name>
</gene>
<organism evidence="1">
    <name type="scientific">marine sediment metagenome</name>
    <dbReference type="NCBI Taxonomy" id="412755"/>
    <lineage>
        <taxon>unclassified sequences</taxon>
        <taxon>metagenomes</taxon>
        <taxon>ecological metagenomes</taxon>
    </lineage>
</organism>
<dbReference type="EMBL" id="BARW01013083">
    <property type="protein sequence ID" value="GAI75939.1"/>
    <property type="molecule type" value="Genomic_DNA"/>
</dbReference>
<dbReference type="AlphaFoldDB" id="X1T7F7"/>
<name>X1T7F7_9ZZZZ</name>
<evidence type="ECO:0000313" key="1">
    <source>
        <dbReference type="EMBL" id="GAI75939.1"/>
    </source>
</evidence>
<proteinExistence type="predicted"/>
<sequence length="107" mass="12032">GEDNFARLVPQLASKVRAAESVQYLKSTLEDNEDGYLLTINDRQGEAIRQIIRFSHKERGEVEKLARILSDQDSFSTNRRILLAAITEAARQLASPTAVEEETNRST</sequence>
<accession>X1T7F7</accession>
<comment type="caution">
    <text evidence="1">The sequence shown here is derived from an EMBL/GenBank/DDBJ whole genome shotgun (WGS) entry which is preliminary data.</text>
</comment>
<reference evidence="1" key="1">
    <citation type="journal article" date="2014" name="Front. Microbiol.">
        <title>High frequency of phylogenetically diverse reductive dehalogenase-homologous genes in deep subseafloor sedimentary metagenomes.</title>
        <authorList>
            <person name="Kawai M."/>
            <person name="Futagami T."/>
            <person name="Toyoda A."/>
            <person name="Takaki Y."/>
            <person name="Nishi S."/>
            <person name="Hori S."/>
            <person name="Arai W."/>
            <person name="Tsubouchi T."/>
            <person name="Morono Y."/>
            <person name="Uchiyama I."/>
            <person name="Ito T."/>
            <person name="Fujiyama A."/>
            <person name="Inagaki F."/>
            <person name="Takami H."/>
        </authorList>
    </citation>
    <scope>NUCLEOTIDE SEQUENCE</scope>
    <source>
        <strain evidence="1">Expedition CK06-06</strain>
    </source>
</reference>
<protein>
    <submittedName>
        <fullName evidence="1">Uncharacterized protein</fullName>
    </submittedName>
</protein>